<dbReference type="Gene3D" id="1.25.40.10">
    <property type="entry name" value="Tetratricopeptide repeat domain"/>
    <property type="match status" value="4"/>
</dbReference>
<dbReference type="PANTHER" id="PTHR11102:SF160">
    <property type="entry name" value="ERAD-ASSOCIATED E3 UBIQUITIN-PROTEIN LIGASE COMPONENT HRD3"/>
    <property type="match status" value="1"/>
</dbReference>
<reference evidence="3 4" key="1">
    <citation type="journal article" date="2013" name="Genome Biol.">
        <title>Comparative genomics of the core and accessory genomes of 48 Sinorhizobium strains comprising five genospecies.</title>
        <authorList>
            <person name="Sugawara M."/>
            <person name="Epstein B."/>
            <person name="Badgley B.D."/>
            <person name="Unno T."/>
            <person name="Xu L."/>
            <person name="Reese J."/>
            <person name="Gyaneshwar P."/>
            <person name="Denny R."/>
            <person name="Mudge J."/>
            <person name="Bharti A.K."/>
            <person name="Farmer A.D."/>
            <person name="May G.D."/>
            <person name="Woodward J.E."/>
            <person name="Medigue C."/>
            <person name="Vallenet D."/>
            <person name="Lajus A."/>
            <person name="Rouy Z."/>
            <person name="Martinez-Vaz B."/>
            <person name="Tiffin P."/>
            <person name="Young N.D."/>
            <person name="Sadowsky M.J."/>
        </authorList>
    </citation>
    <scope>NUCLEOTIDE SEQUENCE [LARGE SCALE GENOMIC DNA]</scope>
    <source>
        <strain evidence="3 4">N6B1</strain>
    </source>
</reference>
<feature type="compositionally biased region" description="Basic and acidic residues" evidence="1">
    <location>
        <begin position="192"/>
        <end position="201"/>
    </location>
</feature>
<dbReference type="SMART" id="SM00671">
    <property type="entry name" value="SEL1"/>
    <property type="match status" value="5"/>
</dbReference>
<evidence type="ECO:0000313" key="4">
    <source>
        <dbReference type="Proteomes" id="UP000429484"/>
    </source>
</evidence>
<proteinExistence type="predicted"/>
<dbReference type="EMBL" id="WISR01000229">
    <property type="protein sequence ID" value="MQW36617.1"/>
    <property type="molecule type" value="Genomic_DNA"/>
</dbReference>
<dbReference type="Pfam" id="PF13374">
    <property type="entry name" value="TPR_10"/>
    <property type="match status" value="1"/>
</dbReference>
<organism evidence="3 4">
    <name type="scientific">Rhizobium meliloti</name>
    <name type="common">Ensifer meliloti</name>
    <name type="synonym">Sinorhizobium meliloti</name>
    <dbReference type="NCBI Taxonomy" id="382"/>
    <lineage>
        <taxon>Bacteria</taxon>
        <taxon>Pseudomonadati</taxon>
        <taxon>Pseudomonadota</taxon>
        <taxon>Alphaproteobacteria</taxon>
        <taxon>Hyphomicrobiales</taxon>
        <taxon>Rhizobiaceae</taxon>
        <taxon>Sinorhizobium/Ensifer group</taxon>
        <taxon>Sinorhizobium</taxon>
    </lineage>
</organism>
<dbReference type="PANTHER" id="PTHR11102">
    <property type="entry name" value="SEL-1-LIKE PROTEIN"/>
    <property type="match status" value="1"/>
</dbReference>
<evidence type="ECO:0000313" key="3">
    <source>
        <dbReference type="EMBL" id="MQW36617.1"/>
    </source>
</evidence>
<feature type="domain" description="CHAT" evidence="2">
    <location>
        <begin position="1110"/>
        <end position="1446"/>
    </location>
</feature>
<dbReference type="SUPFAM" id="SSF48452">
    <property type="entry name" value="TPR-like"/>
    <property type="match status" value="1"/>
</dbReference>
<dbReference type="Pfam" id="PF08238">
    <property type="entry name" value="Sel1"/>
    <property type="match status" value="6"/>
</dbReference>
<protein>
    <submittedName>
        <fullName evidence="3">CHAT domain-containing protein</fullName>
    </submittedName>
</protein>
<name>A0AAW9TWP7_RHIML</name>
<dbReference type="InterPro" id="IPR050767">
    <property type="entry name" value="Sel1_AlgK"/>
</dbReference>
<dbReference type="Pfam" id="PF12770">
    <property type="entry name" value="CHAT"/>
    <property type="match status" value="1"/>
</dbReference>
<dbReference type="Proteomes" id="UP000429484">
    <property type="component" value="Unassembled WGS sequence"/>
</dbReference>
<comment type="caution">
    <text evidence="3">The sequence shown here is derived from an EMBL/GenBank/DDBJ whole genome shotgun (WGS) entry which is preliminary data.</text>
</comment>
<dbReference type="InterPro" id="IPR011990">
    <property type="entry name" value="TPR-like_helical_dom_sf"/>
</dbReference>
<dbReference type="InterPro" id="IPR006597">
    <property type="entry name" value="Sel1-like"/>
</dbReference>
<accession>A0AAW9TWP7</accession>
<evidence type="ECO:0000256" key="1">
    <source>
        <dbReference type="SAM" id="MobiDB-lite"/>
    </source>
</evidence>
<evidence type="ECO:0000259" key="2">
    <source>
        <dbReference type="Pfam" id="PF12770"/>
    </source>
</evidence>
<gene>
    <name evidence="3" type="ORF">GHK53_28520</name>
</gene>
<dbReference type="InterPro" id="IPR024983">
    <property type="entry name" value="CHAT_dom"/>
</dbReference>
<feature type="non-terminal residue" evidence="3">
    <location>
        <position position="1"/>
    </location>
</feature>
<feature type="region of interest" description="Disordered" evidence="1">
    <location>
        <begin position="192"/>
        <end position="216"/>
    </location>
</feature>
<dbReference type="SUPFAM" id="SSF81901">
    <property type="entry name" value="HCP-like"/>
    <property type="match status" value="2"/>
</dbReference>
<sequence length="1450" mass="158367">GVPQSDTEAVRWYRLAAEQGLASAQNNLGVVYDKGRGVPQSDTEAVRWYRLAAEQGLASAQNNLGVMYDKGRGVPQSETEAVRWYRLAAQQDYAKAQYNLGVMYGSGAGGLPRDQLKKYDLLRKAVENGYPNALLQLSELELDSDWDKGLMIETAARYANDRLTEAAEWLEQAVAKHVPGAEFAMGNLHLRGDPPSHRDTMLEDQTIDPRSSPKESAFRPSAAKAAAYYRQAIAEGSVAARLNLARLLELGHGVPRDLGTARSLYQQAENAVFEGPARLGLLRLAFADVWDGLERRHDLLRKALNTAQAASTDTLIVKPRSRFVAVEVADAAGRRYFSGDLPQSGYRPPKDAKGLILWHEWNPLSEEVEIEVGGRSIPIPPGDRFGIRLDAAALLDGKGVYVPWPTEFGAYPESVPEETRVASRIVLIGRSGAATIHVSTEDELIGFTEELGTNDRFFVPDAPGLTLDLQSSASSDAEALYLAVVVDGSERVELVAQKGCVIRLVLAPDKLLRARMTGRMPLVCDAMTDAEQIPLVTASGGEILGHVAKSPDESIPGVIAGFLGINRHIAVWQMQMGGQWDALLRASRIVMRVEMRNHGPNSPAVLAAGLKLAEVEAAMGNVKAAQKLLNDTIERLKRATYTSNDLQSDVYFRIGEFQLQLGHHAEAEQFLMLALSHQLHYNELTGRPKYENILRIYDALAELSARLRKFDHAIAYRLRSFVIDGNPERAETFTTEIGPTSVIQIVGWLKLTERDREADGLLRYLHQQTKREFARDLPEPLVFPLDLTVFESTFGPVDRSTLLATAMANLGRVYNWMGRNQEALPLLAQNERTLKNLFGENSPRATGALAEIATTQLRAGMQDDAVETARRAWRRSETYASTRETVRQEAAAAPVASMTPAGMALLNALYVSDRRASATEAFGIAQRLHSSSTALAMESFGDRLALESDEARLFLRQRQDLAEQLADLDRELAVAMLGAGAGSQTSESAIREGIAAAERRMADLNRNRPPEVTKLDELARVPVLPADEVKRFLNANELLISYIVSDEACYAWTIDSEGKVHWVRLPVTGVALEKTVNTFRQGLGPGGLGRSARSLVAPERVRVASQLSTAYDLYRALFAPLEDVLRGKQHLTIVANGVLTSLPFHALISSKPDPNATNPWRAAKWLIRDYAISLTPSVASLRAIKRLQRSDSTQTAYLGIGDPAIGPETGPMVRATFSGTESLFRTAGLGQQGVSSYFRGGLADVERVRLLPRLADTAIEVRTVAKSLLAQGSIDLLLGQDATETRLKALPLDRFRIIHFATHGLVSGDIVGLAEPALVMTPPAVPSQIDDGLLTASEIARFQLNAGWVILSACNTAGGERPEAEALSGLARSFFYAGARSVLVSHWPVISSAAVRLTTRAFDEMARDASVDRAEALRRSMLALIDNGEPHEANPGYWAPFVIVGDGGRD</sequence>